<comment type="subcellular location">
    <subcellularLocation>
        <location evidence="1">Cell membrane</location>
        <topology evidence="1">Single-pass membrane protein</topology>
    </subcellularLocation>
    <subcellularLocation>
        <location evidence="7">Cell membrane</location>
        <topology evidence="7">Single-pass type II membrane protein</topology>
    </subcellularLocation>
</comment>
<evidence type="ECO:0000256" key="7">
    <source>
        <dbReference type="RuleBase" id="RU003879"/>
    </source>
</evidence>
<dbReference type="GO" id="GO:0005886">
    <property type="term" value="C:plasma membrane"/>
    <property type="evidence" value="ECO:0007669"/>
    <property type="project" value="UniProtKB-SubCell"/>
</dbReference>
<dbReference type="RefSeq" id="WP_101892746.1">
    <property type="nucleotide sequence ID" value="NZ_CP022684.1"/>
</dbReference>
<sequence length="179" mass="19798">MSRRSRRRHTGDAEINITAFMNLMVVLVPFLLITAVFSQISILELNLPATTPAVQQQEDKKPIVLEVLIYKNRLEVVDRQTGPLKIIPDIGNSHDYDTMVKTLKAVKNRFPDITEITLLLEANTPYDVLVTTMDKVRLTKQVINGTAESAELFPDIAIGDAPPDKQNTSSINSVEGGAA</sequence>
<evidence type="ECO:0000256" key="2">
    <source>
        <dbReference type="ARBA" id="ARBA00005811"/>
    </source>
</evidence>
<evidence type="ECO:0000256" key="5">
    <source>
        <dbReference type="ARBA" id="ARBA00022989"/>
    </source>
</evidence>
<gene>
    <name evidence="10" type="ORF">Kalk_02745</name>
</gene>
<evidence type="ECO:0000256" key="1">
    <source>
        <dbReference type="ARBA" id="ARBA00004162"/>
    </source>
</evidence>
<comment type="similarity">
    <text evidence="2 7">Belongs to the ExbD/TolR family.</text>
</comment>
<organism evidence="10 11">
    <name type="scientific">Ketobacter alkanivorans</name>
    <dbReference type="NCBI Taxonomy" id="1917421"/>
    <lineage>
        <taxon>Bacteria</taxon>
        <taxon>Pseudomonadati</taxon>
        <taxon>Pseudomonadota</taxon>
        <taxon>Gammaproteobacteria</taxon>
        <taxon>Pseudomonadales</taxon>
        <taxon>Ketobacteraceae</taxon>
        <taxon>Ketobacter</taxon>
    </lineage>
</organism>
<feature type="region of interest" description="Disordered" evidence="8">
    <location>
        <begin position="157"/>
        <end position="179"/>
    </location>
</feature>
<keyword evidence="3" id="KW-1003">Cell membrane</keyword>
<evidence type="ECO:0000313" key="11">
    <source>
        <dbReference type="Proteomes" id="UP000235116"/>
    </source>
</evidence>
<proteinExistence type="inferred from homology"/>
<keyword evidence="11" id="KW-1185">Reference proteome</keyword>
<dbReference type="OrthoDB" id="9150865at2"/>
<dbReference type="KEGG" id="kak:Kalk_02745"/>
<dbReference type="Proteomes" id="UP000235116">
    <property type="component" value="Chromosome"/>
</dbReference>
<evidence type="ECO:0000256" key="4">
    <source>
        <dbReference type="ARBA" id="ARBA00022692"/>
    </source>
</evidence>
<accession>A0A2K9LG98</accession>
<evidence type="ECO:0000256" key="3">
    <source>
        <dbReference type="ARBA" id="ARBA00022475"/>
    </source>
</evidence>
<keyword evidence="6 9" id="KW-0472">Membrane</keyword>
<dbReference type="PANTHER" id="PTHR30558:SF7">
    <property type="entry name" value="TOL-PAL SYSTEM PROTEIN TOLR"/>
    <property type="match status" value="1"/>
</dbReference>
<keyword evidence="4 7" id="KW-0812">Transmembrane</keyword>
<feature type="transmembrane region" description="Helical" evidence="9">
    <location>
        <begin position="20"/>
        <end position="42"/>
    </location>
</feature>
<evidence type="ECO:0000256" key="8">
    <source>
        <dbReference type="SAM" id="MobiDB-lite"/>
    </source>
</evidence>
<evidence type="ECO:0000256" key="6">
    <source>
        <dbReference type="ARBA" id="ARBA00023136"/>
    </source>
</evidence>
<dbReference type="GO" id="GO:0022857">
    <property type="term" value="F:transmembrane transporter activity"/>
    <property type="evidence" value="ECO:0007669"/>
    <property type="project" value="InterPro"/>
</dbReference>
<dbReference type="Pfam" id="PF02472">
    <property type="entry name" value="ExbD"/>
    <property type="match status" value="1"/>
</dbReference>
<keyword evidence="7" id="KW-0813">Transport</keyword>
<dbReference type="PANTHER" id="PTHR30558">
    <property type="entry name" value="EXBD MEMBRANE COMPONENT OF PMF-DRIVEN MACROMOLECULE IMPORT SYSTEM"/>
    <property type="match status" value="1"/>
</dbReference>
<dbReference type="GO" id="GO:0015031">
    <property type="term" value="P:protein transport"/>
    <property type="evidence" value="ECO:0007669"/>
    <property type="project" value="UniProtKB-KW"/>
</dbReference>
<reference evidence="11" key="1">
    <citation type="submission" date="2017-08" db="EMBL/GenBank/DDBJ databases">
        <title>Direct submision.</title>
        <authorList>
            <person name="Kim S.-J."/>
            <person name="Rhee S.-K."/>
        </authorList>
    </citation>
    <scope>NUCLEOTIDE SEQUENCE [LARGE SCALE GENOMIC DNA]</scope>
    <source>
        <strain evidence="11">GI5</strain>
    </source>
</reference>
<keyword evidence="5 9" id="KW-1133">Transmembrane helix</keyword>
<dbReference type="InterPro" id="IPR003400">
    <property type="entry name" value="ExbD"/>
</dbReference>
<keyword evidence="7" id="KW-0653">Protein transport</keyword>
<name>A0A2K9LG98_9GAMM</name>
<evidence type="ECO:0000313" key="10">
    <source>
        <dbReference type="EMBL" id="AUM11406.1"/>
    </source>
</evidence>
<evidence type="ECO:0000256" key="9">
    <source>
        <dbReference type="SAM" id="Phobius"/>
    </source>
</evidence>
<dbReference type="AlphaFoldDB" id="A0A2K9LG98"/>
<dbReference type="EMBL" id="CP022684">
    <property type="protein sequence ID" value="AUM11406.1"/>
    <property type="molecule type" value="Genomic_DNA"/>
</dbReference>
<protein>
    <submittedName>
        <fullName evidence="10">Biopolymer transporter ExbD</fullName>
    </submittedName>
</protein>